<evidence type="ECO:0000313" key="4">
    <source>
        <dbReference type="Proteomes" id="UP000229278"/>
    </source>
</evidence>
<evidence type="ECO:0000313" key="3">
    <source>
        <dbReference type="EMBL" id="PIE82740.1"/>
    </source>
</evidence>
<protein>
    <submittedName>
        <fullName evidence="3">Glycosyl transferase family 1</fullName>
    </submittedName>
</protein>
<keyword evidence="1" id="KW-0328">Glycosyltransferase</keyword>
<dbReference type="AlphaFoldDB" id="A0A2G6PES1"/>
<accession>A0A2G6PES1</accession>
<dbReference type="Pfam" id="PF01075">
    <property type="entry name" value="Glyco_transf_9"/>
    <property type="match status" value="1"/>
</dbReference>
<dbReference type="InterPro" id="IPR051199">
    <property type="entry name" value="LPS_LOS_Heptosyltrfase"/>
</dbReference>
<dbReference type="Gene3D" id="3.40.50.2000">
    <property type="entry name" value="Glycogen Phosphorylase B"/>
    <property type="match status" value="2"/>
</dbReference>
<evidence type="ECO:0000256" key="2">
    <source>
        <dbReference type="ARBA" id="ARBA00022679"/>
    </source>
</evidence>
<keyword evidence="2 3" id="KW-0808">Transferase</keyword>
<dbReference type="InterPro" id="IPR002201">
    <property type="entry name" value="Glyco_trans_9"/>
</dbReference>
<dbReference type="GO" id="GO:0008713">
    <property type="term" value="F:ADP-heptose-lipopolysaccharide heptosyltransferase activity"/>
    <property type="evidence" value="ECO:0007669"/>
    <property type="project" value="TreeGrafter"/>
</dbReference>
<reference evidence="3 4" key="1">
    <citation type="submission" date="2017-10" db="EMBL/GenBank/DDBJ databases">
        <title>Novel microbial diversity and functional potential in the marine mammal oral microbiome.</title>
        <authorList>
            <person name="Dudek N.K."/>
            <person name="Sun C.L."/>
            <person name="Burstein D."/>
            <person name="Kantor R.S."/>
            <person name="Aliaga Goltsman D.S."/>
            <person name="Bik E.M."/>
            <person name="Thomas B.C."/>
            <person name="Banfield J.F."/>
            <person name="Relman D.A."/>
        </authorList>
    </citation>
    <scope>NUCLEOTIDE SEQUENCE [LARGE SCALE GENOMIC DNA]</scope>
    <source>
        <strain evidence="3">DOLJORAL78_50_517</strain>
    </source>
</reference>
<dbReference type="PANTHER" id="PTHR30160:SF7">
    <property type="entry name" value="ADP-HEPTOSE--LPS HEPTOSYLTRANSFERASE 2"/>
    <property type="match status" value="1"/>
</dbReference>
<dbReference type="Proteomes" id="UP000229278">
    <property type="component" value="Unassembled WGS sequence"/>
</dbReference>
<dbReference type="GO" id="GO:0005829">
    <property type="term" value="C:cytosol"/>
    <property type="evidence" value="ECO:0007669"/>
    <property type="project" value="TreeGrafter"/>
</dbReference>
<organism evidence="3 4">
    <name type="scientific">Candidatus Contendibacter odensensis</name>
    <dbReference type="NCBI Taxonomy" id="1400860"/>
    <lineage>
        <taxon>Bacteria</taxon>
        <taxon>Pseudomonadati</taxon>
        <taxon>Pseudomonadota</taxon>
        <taxon>Gammaproteobacteria</taxon>
        <taxon>Candidatus Competibacteraceae</taxon>
        <taxon>Candidatus Contendibacter</taxon>
    </lineage>
</organism>
<evidence type="ECO:0000256" key="1">
    <source>
        <dbReference type="ARBA" id="ARBA00022676"/>
    </source>
</evidence>
<name>A0A2G6PES1_9GAMM</name>
<dbReference type="PANTHER" id="PTHR30160">
    <property type="entry name" value="TETRAACYLDISACCHARIDE 4'-KINASE-RELATED"/>
    <property type="match status" value="1"/>
</dbReference>
<dbReference type="GO" id="GO:0009244">
    <property type="term" value="P:lipopolysaccharide core region biosynthetic process"/>
    <property type="evidence" value="ECO:0007669"/>
    <property type="project" value="TreeGrafter"/>
</dbReference>
<gene>
    <name evidence="3" type="ORF">CSA09_05470</name>
</gene>
<sequence>MTLARSDRTLIVQPLPGIGDMVWHLPHIHAIAKTTLAGTVDILTKRRSQADRLLCADPSVKDVLWLERDGHHAGTRGLFRLMDRLRQNRYQRAWILHGSARYALAAWLAGIPERLGYGIGWQAWLLNTAVCLAPEHHHTHPIVRANALLDLLGVQQNESEPRLLVATEADQAITGRFGTLPLPWVALGIGSSEPWKQWGATRFATLTRLLTHRQQASVLIVGGSAERSLADAIFQQLGDSTTAVDAVSLPLEQTIALLARCCSYIGNDTGVLNIAAAVGTHAIGLFGASPPLGHSRFIHPVLPPAGQTGMAAITPDQALGAFRQLDCLQ</sequence>
<dbReference type="EMBL" id="PDTV01000013">
    <property type="protein sequence ID" value="PIE82740.1"/>
    <property type="molecule type" value="Genomic_DNA"/>
</dbReference>
<comment type="caution">
    <text evidence="3">The sequence shown here is derived from an EMBL/GenBank/DDBJ whole genome shotgun (WGS) entry which is preliminary data.</text>
</comment>
<proteinExistence type="predicted"/>
<dbReference type="SUPFAM" id="SSF53756">
    <property type="entry name" value="UDP-Glycosyltransferase/glycogen phosphorylase"/>
    <property type="match status" value="1"/>
</dbReference>
<dbReference type="CDD" id="cd03789">
    <property type="entry name" value="GT9_LPS_heptosyltransferase"/>
    <property type="match status" value="1"/>
</dbReference>